<dbReference type="Gene3D" id="3.50.50.60">
    <property type="entry name" value="FAD/NAD(P)-binding domain"/>
    <property type="match status" value="1"/>
</dbReference>
<feature type="domain" description="FAD/NAD(P)-binding" evidence="1">
    <location>
        <begin position="1"/>
        <end position="41"/>
    </location>
</feature>
<dbReference type="EMBL" id="VSSQ01036021">
    <property type="protein sequence ID" value="MPM88400.1"/>
    <property type="molecule type" value="Genomic_DNA"/>
</dbReference>
<reference evidence="2" key="1">
    <citation type="submission" date="2019-08" db="EMBL/GenBank/DDBJ databases">
        <authorList>
            <person name="Kucharzyk K."/>
            <person name="Murdoch R.W."/>
            <person name="Higgins S."/>
            <person name="Loffler F."/>
        </authorList>
    </citation>
    <scope>NUCLEOTIDE SEQUENCE</scope>
</reference>
<dbReference type="Pfam" id="PF07992">
    <property type="entry name" value="Pyr_redox_2"/>
    <property type="match status" value="1"/>
</dbReference>
<dbReference type="InterPro" id="IPR023753">
    <property type="entry name" value="FAD/NAD-binding_dom"/>
</dbReference>
<organism evidence="2">
    <name type="scientific">bioreactor metagenome</name>
    <dbReference type="NCBI Taxonomy" id="1076179"/>
    <lineage>
        <taxon>unclassified sequences</taxon>
        <taxon>metagenomes</taxon>
        <taxon>ecological metagenomes</taxon>
    </lineage>
</organism>
<dbReference type="GO" id="GO:0004791">
    <property type="term" value="F:thioredoxin-disulfide reductase (NADPH) activity"/>
    <property type="evidence" value="ECO:0007669"/>
    <property type="project" value="UniProtKB-EC"/>
</dbReference>
<keyword evidence="2" id="KW-0560">Oxidoreductase</keyword>
<sequence>MNEGGSILTDELMKTNIPGVYAAGDIRNTPLRQVITACADGAVAATSALEFISCH</sequence>
<name>A0A645DFZ2_9ZZZZ</name>
<evidence type="ECO:0000259" key="1">
    <source>
        <dbReference type="Pfam" id="PF07992"/>
    </source>
</evidence>
<gene>
    <name evidence="2" type="primary">trxB_48</name>
    <name evidence="2" type="ORF">SDC9_135503</name>
</gene>
<dbReference type="AlphaFoldDB" id="A0A645DFZ2"/>
<dbReference type="SUPFAM" id="SSF51905">
    <property type="entry name" value="FAD/NAD(P)-binding domain"/>
    <property type="match status" value="1"/>
</dbReference>
<comment type="caution">
    <text evidence="2">The sequence shown here is derived from an EMBL/GenBank/DDBJ whole genome shotgun (WGS) entry which is preliminary data.</text>
</comment>
<proteinExistence type="predicted"/>
<dbReference type="EC" id="1.8.1.9" evidence="2"/>
<dbReference type="InterPro" id="IPR036188">
    <property type="entry name" value="FAD/NAD-bd_sf"/>
</dbReference>
<evidence type="ECO:0000313" key="2">
    <source>
        <dbReference type="EMBL" id="MPM88400.1"/>
    </source>
</evidence>
<protein>
    <submittedName>
        <fullName evidence="2">Thioredoxin reductase</fullName>
        <ecNumber evidence="2">1.8.1.9</ecNumber>
    </submittedName>
</protein>
<accession>A0A645DFZ2</accession>